<proteinExistence type="predicted"/>
<name>A0A3B0XQF9_9ZZZZ</name>
<evidence type="ECO:0000313" key="3">
    <source>
        <dbReference type="EMBL" id="VAW65477.1"/>
    </source>
</evidence>
<evidence type="ECO:0000256" key="2">
    <source>
        <dbReference type="ARBA" id="ARBA00022803"/>
    </source>
</evidence>
<sequence>MEWLSYNMRKNTALLLFLSLLVSGLLACGTVPEKEAQQPVEPEEIVKGDDIAAVGENESLLFNLLAGEFAGVRGQMAASIGFYAKASDISDDLQVISRAAYIAMYAGDDEKALELTDRWLSLSENKSPSREERRTINRIQGLAYLHLQRLEPSVDIIEKNILLNGKIHSKSIASLTHVLTKETTPDFALQVIQKLDQRHPDEPVLILLMARFEANMGRLDPALKHTDRLIEIAPDLVDVYLIKAQILAGMGKHDKAVKSIALAVDKRPQDTHLRLQYARMLVQMKSFDKAVEQFLVLKKKMPDDENILLSLGLLSIETAQYSQGKEYLQALLDKGYHNQQARYYLARIQQSQGEDMAAIANYERVSSGEYMLDARIRSASLIANSGEIEEALLRLESIDQNSHTEPNRVKLYLAKGQVLNAASRSDEAYRLYNSALQRSPENTDLLYARALTAEKLDLLEVTESDLKLVILHEPENATALNALGYTLADRTERLNEAREYILKAAKLLPDDPAILDSLGWVYYRLGQNEAAIKWLSKAFNVLQDAEIAAHLGEVLWVDGQTEKARSIWQKAKHMDGNKTVLKDTIQRLKSQN</sequence>
<dbReference type="PANTHER" id="PTHR45586">
    <property type="entry name" value="TPR REPEAT-CONTAINING PROTEIN PA4667"/>
    <property type="match status" value="1"/>
</dbReference>
<dbReference type="Pfam" id="PF13432">
    <property type="entry name" value="TPR_16"/>
    <property type="match status" value="2"/>
</dbReference>
<dbReference type="PROSITE" id="PS50005">
    <property type="entry name" value="TPR"/>
    <property type="match status" value="1"/>
</dbReference>
<dbReference type="SMART" id="SM00028">
    <property type="entry name" value="TPR"/>
    <property type="match status" value="6"/>
</dbReference>
<accession>A0A3B0XQF9</accession>
<dbReference type="InterPro" id="IPR019734">
    <property type="entry name" value="TPR_rpt"/>
</dbReference>
<dbReference type="Gene3D" id="1.25.40.10">
    <property type="entry name" value="Tetratricopeptide repeat domain"/>
    <property type="match status" value="3"/>
</dbReference>
<evidence type="ECO:0000256" key="1">
    <source>
        <dbReference type="ARBA" id="ARBA00022737"/>
    </source>
</evidence>
<organism evidence="3">
    <name type="scientific">hydrothermal vent metagenome</name>
    <dbReference type="NCBI Taxonomy" id="652676"/>
    <lineage>
        <taxon>unclassified sequences</taxon>
        <taxon>metagenomes</taxon>
        <taxon>ecological metagenomes</taxon>
    </lineage>
</organism>
<dbReference type="EMBL" id="UOFI01000067">
    <property type="protein sequence ID" value="VAW65477.1"/>
    <property type="molecule type" value="Genomic_DNA"/>
</dbReference>
<protein>
    <submittedName>
        <fullName evidence="3">FIG140336: TPR domain protein</fullName>
    </submittedName>
</protein>
<dbReference type="PANTHER" id="PTHR45586:SF16">
    <property type="entry name" value="DOMAIN PROTEIN, PUTATIVE-RELATED"/>
    <property type="match status" value="1"/>
</dbReference>
<dbReference type="InterPro" id="IPR011990">
    <property type="entry name" value="TPR-like_helical_dom_sf"/>
</dbReference>
<keyword evidence="1" id="KW-0677">Repeat</keyword>
<keyword evidence="2" id="KW-0802">TPR repeat</keyword>
<dbReference type="AlphaFoldDB" id="A0A3B0XQF9"/>
<gene>
    <name evidence="3" type="ORF">MNBD_GAMMA09-2994</name>
</gene>
<dbReference type="Pfam" id="PF13181">
    <property type="entry name" value="TPR_8"/>
    <property type="match status" value="2"/>
</dbReference>
<dbReference type="InterPro" id="IPR051012">
    <property type="entry name" value="CellSynth/LPSAsmb/PSIAsmb"/>
</dbReference>
<reference evidence="3" key="1">
    <citation type="submission" date="2018-06" db="EMBL/GenBank/DDBJ databases">
        <authorList>
            <person name="Zhirakovskaya E."/>
        </authorList>
    </citation>
    <scope>NUCLEOTIDE SEQUENCE</scope>
</reference>
<dbReference type="SUPFAM" id="SSF48452">
    <property type="entry name" value="TPR-like"/>
    <property type="match status" value="2"/>
</dbReference>